<feature type="transmembrane region" description="Helical" evidence="4">
    <location>
        <begin position="32"/>
        <end position="54"/>
    </location>
</feature>
<name>A0A9R1AUB9_TRITD</name>
<dbReference type="InterPro" id="IPR027417">
    <property type="entry name" value="P-loop_NTPase"/>
</dbReference>
<dbReference type="EMBL" id="LT934120">
    <property type="protein sequence ID" value="VAI40521.1"/>
    <property type="molecule type" value="Genomic_DNA"/>
</dbReference>
<dbReference type="PRINTS" id="PR00300">
    <property type="entry name" value="CLPPROTEASEA"/>
</dbReference>
<feature type="domain" description="AAA+ ATPase" evidence="5">
    <location>
        <begin position="102"/>
        <end position="248"/>
    </location>
</feature>
<dbReference type="Gramene" id="TRITD5Bv1G249600.1">
    <property type="protein sequence ID" value="TRITD5Bv1G249600.1"/>
    <property type="gene ID" value="TRITD5Bv1G249600"/>
</dbReference>
<dbReference type="InterPro" id="IPR003959">
    <property type="entry name" value="ATPase_AAA_core"/>
</dbReference>
<evidence type="ECO:0000313" key="7">
    <source>
        <dbReference type="EMBL" id="VAI40521.1"/>
    </source>
</evidence>
<reference evidence="7 8" key="1">
    <citation type="submission" date="2017-09" db="EMBL/GenBank/DDBJ databases">
        <authorList>
            <consortium name="International Durum Wheat Genome Sequencing Consortium (IDWGSC)"/>
            <person name="Milanesi L."/>
        </authorList>
    </citation>
    <scope>NUCLEOTIDE SEQUENCE [LARGE SCALE GENOMIC DNA]</scope>
    <source>
        <strain evidence="8">cv. Svevo</strain>
    </source>
</reference>
<accession>A0A9R1AUB9</accession>
<sequence>MSSSSRWTFAPPCHQPTSLSAQWNNASDVTKAVILSGATATVALASMILCDVAWRKYDRRRRRKASLTTFGRDMTATAGEGDPVVGRDDEIDRVVRILCRRTKNCAALVGAAGVGKTAIAEGLAQRVAAGKVPAPLVGARVIELNVAGLVAGTVWRGMFEERMKNVIQQAEEAKGKVILFINEMHMLLGAGRCEGGRVDAANMLKPALARGRIRCVGATTLDEYSQHIDKDAALERRFQKVHVDEPSEQATVGILRGLKKRFEEHHGIKIQDAAVVAAAQLAGRYVTGRQFPDKAIDLIDEACTTTKGGQAIVSPDHVAEVVSRWTGIPVAALDSDETEKLIHLADRLHERVVGQNQAVKLVVQAVLRSRAGLDPPGQPIGSFLFLGSTGVGKTELAKALAEQLFDNEKMLLRFDMSEYVNSGSVMRLIGAPPSYHGYHDGGQLTEKVRSRPYCVILFDEVEKADPSVLNVFLQLLDDGVLTDGKGRKVDFKNTVIIMTSNLGAEHQIAGIRGENTMKDARDLLMKKVHQYFKPELLNRLSQIVVFDPLSHDQLMEVVKIQMKSATTRVAKKGISLSVSDGALDVILSESYNPMYGARPIRSWVQNNVMTVISEMLVKKEASKGSTIFIDVADNKKGLKYDVVNEEVADAREVSTPTVMI</sequence>
<dbReference type="InterPro" id="IPR050130">
    <property type="entry name" value="ClpA_ClpB"/>
</dbReference>
<dbReference type="GO" id="GO:0005737">
    <property type="term" value="C:cytoplasm"/>
    <property type="evidence" value="ECO:0007669"/>
    <property type="project" value="TreeGrafter"/>
</dbReference>
<dbReference type="PROSITE" id="PS00870">
    <property type="entry name" value="CLPAB_1"/>
    <property type="match status" value="1"/>
</dbReference>
<dbReference type="InterPro" id="IPR018368">
    <property type="entry name" value="ClpA/B_CS1"/>
</dbReference>
<dbReference type="AlphaFoldDB" id="A0A9R1AUB9"/>
<dbReference type="Gene3D" id="1.10.8.60">
    <property type="match status" value="1"/>
</dbReference>
<dbReference type="SMART" id="SM01086">
    <property type="entry name" value="ClpB_D2-small"/>
    <property type="match status" value="1"/>
</dbReference>
<keyword evidence="4" id="KW-1133">Transmembrane helix</keyword>
<dbReference type="Proteomes" id="UP000324705">
    <property type="component" value="Chromosome 5B"/>
</dbReference>
<dbReference type="GO" id="GO:0034605">
    <property type="term" value="P:cellular response to heat"/>
    <property type="evidence" value="ECO:0007669"/>
    <property type="project" value="TreeGrafter"/>
</dbReference>
<keyword evidence="3" id="KW-0143">Chaperone</keyword>
<dbReference type="CDD" id="cd19499">
    <property type="entry name" value="RecA-like_ClpB_Hsp104-like"/>
    <property type="match status" value="1"/>
</dbReference>
<dbReference type="OMA" id="ILCHRER"/>
<evidence type="ECO:0000259" key="6">
    <source>
        <dbReference type="SMART" id="SM01086"/>
    </source>
</evidence>
<dbReference type="SUPFAM" id="SSF52540">
    <property type="entry name" value="P-loop containing nucleoside triphosphate hydrolases"/>
    <property type="match status" value="2"/>
</dbReference>
<keyword evidence="4" id="KW-0472">Membrane</keyword>
<evidence type="ECO:0000313" key="8">
    <source>
        <dbReference type="Proteomes" id="UP000324705"/>
    </source>
</evidence>
<protein>
    <submittedName>
        <fullName evidence="7">Uncharacterized protein</fullName>
    </submittedName>
</protein>
<dbReference type="InterPro" id="IPR041546">
    <property type="entry name" value="ClpA/ClpB_AAA_lid"/>
</dbReference>
<dbReference type="Gene3D" id="3.40.50.300">
    <property type="entry name" value="P-loop containing nucleotide triphosphate hydrolases"/>
    <property type="match status" value="3"/>
</dbReference>
<dbReference type="InterPro" id="IPR003593">
    <property type="entry name" value="AAA+_ATPase"/>
</dbReference>
<dbReference type="PANTHER" id="PTHR11638">
    <property type="entry name" value="ATP-DEPENDENT CLP PROTEASE"/>
    <property type="match status" value="1"/>
</dbReference>
<dbReference type="InterPro" id="IPR019489">
    <property type="entry name" value="Clp_ATPase_C"/>
</dbReference>
<dbReference type="SMART" id="SM00382">
    <property type="entry name" value="AAA"/>
    <property type="match status" value="2"/>
</dbReference>
<evidence type="ECO:0000259" key="5">
    <source>
        <dbReference type="SMART" id="SM00382"/>
    </source>
</evidence>
<dbReference type="GO" id="GO:0016887">
    <property type="term" value="F:ATP hydrolysis activity"/>
    <property type="evidence" value="ECO:0007669"/>
    <property type="project" value="InterPro"/>
</dbReference>
<dbReference type="FunFam" id="3.40.50.300:FF:000025">
    <property type="entry name" value="ATP-dependent Clp protease subunit"/>
    <property type="match status" value="1"/>
</dbReference>
<evidence type="ECO:0000256" key="4">
    <source>
        <dbReference type="SAM" id="Phobius"/>
    </source>
</evidence>
<feature type="domain" description="AAA+ ATPase" evidence="5">
    <location>
        <begin position="379"/>
        <end position="536"/>
    </location>
</feature>
<proteinExistence type="predicted"/>
<dbReference type="CDD" id="cd00009">
    <property type="entry name" value="AAA"/>
    <property type="match status" value="1"/>
</dbReference>
<keyword evidence="2" id="KW-0067">ATP-binding</keyword>
<evidence type="ECO:0000256" key="1">
    <source>
        <dbReference type="ARBA" id="ARBA00022741"/>
    </source>
</evidence>
<evidence type="ECO:0000256" key="3">
    <source>
        <dbReference type="ARBA" id="ARBA00023186"/>
    </source>
</evidence>
<dbReference type="Pfam" id="PF10431">
    <property type="entry name" value="ClpB_D2-small"/>
    <property type="match status" value="1"/>
</dbReference>
<dbReference type="Pfam" id="PF00004">
    <property type="entry name" value="AAA"/>
    <property type="match status" value="1"/>
</dbReference>
<dbReference type="Pfam" id="PF07724">
    <property type="entry name" value="AAA_2"/>
    <property type="match status" value="1"/>
</dbReference>
<dbReference type="GO" id="GO:0005524">
    <property type="term" value="F:ATP binding"/>
    <property type="evidence" value="ECO:0007669"/>
    <property type="project" value="UniProtKB-KW"/>
</dbReference>
<organism evidence="7 8">
    <name type="scientific">Triticum turgidum subsp. durum</name>
    <name type="common">Durum wheat</name>
    <name type="synonym">Triticum durum</name>
    <dbReference type="NCBI Taxonomy" id="4567"/>
    <lineage>
        <taxon>Eukaryota</taxon>
        <taxon>Viridiplantae</taxon>
        <taxon>Streptophyta</taxon>
        <taxon>Embryophyta</taxon>
        <taxon>Tracheophyta</taxon>
        <taxon>Spermatophyta</taxon>
        <taxon>Magnoliopsida</taxon>
        <taxon>Liliopsida</taxon>
        <taxon>Poales</taxon>
        <taxon>Poaceae</taxon>
        <taxon>BOP clade</taxon>
        <taxon>Pooideae</taxon>
        <taxon>Triticodae</taxon>
        <taxon>Triticeae</taxon>
        <taxon>Triticinae</taxon>
        <taxon>Triticum</taxon>
    </lineage>
</organism>
<gene>
    <name evidence="7" type="ORF">TRITD_5Bv1G249600</name>
</gene>
<keyword evidence="4" id="KW-0812">Transmembrane</keyword>
<keyword evidence="1" id="KW-0547">Nucleotide-binding</keyword>
<dbReference type="PANTHER" id="PTHR11638:SF154">
    <property type="entry name" value="AAA+ ATPASE DOMAIN-CONTAINING PROTEIN"/>
    <property type="match status" value="1"/>
</dbReference>
<dbReference type="Pfam" id="PF17871">
    <property type="entry name" value="AAA_lid_9"/>
    <property type="match status" value="1"/>
</dbReference>
<keyword evidence="8" id="KW-1185">Reference proteome</keyword>
<evidence type="ECO:0000256" key="2">
    <source>
        <dbReference type="ARBA" id="ARBA00022840"/>
    </source>
</evidence>
<feature type="domain" description="Clp ATPase C-terminal" evidence="6">
    <location>
        <begin position="549"/>
        <end position="638"/>
    </location>
</feature>
<dbReference type="InterPro" id="IPR001270">
    <property type="entry name" value="ClpA/B"/>
</dbReference>